<keyword evidence="2 6" id="KW-0812">Transmembrane</keyword>
<evidence type="ECO:0000313" key="7">
    <source>
        <dbReference type="EMBL" id="KAF2875134.1"/>
    </source>
</evidence>
<evidence type="ECO:0000256" key="4">
    <source>
        <dbReference type="ARBA" id="ARBA00023136"/>
    </source>
</evidence>
<dbReference type="InterPro" id="IPR045863">
    <property type="entry name" value="CorA_TM1_TM2"/>
</dbReference>
<dbReference type="Proteomes" id="UP000481861">
    <property type="component" value="Unassembled WGS sequence"/>
</dbReference>
<sequence length="713" mass="80758">MPSEQQPNDATRTKIHQTQLAGPARRLPLSLLGEIVYNTITPIARIHRPATASEDDHSDPIPKECFVADYLDHIEFDGSALSEIAASVVSAYPQKFGLVSGLDPGKVPEALCNETVGKSGSNVLVKRCLFVGEVLEFGPDGRCVRCVDTVSKKAFWETIRSVGRVAAPSYRGNLHLNFSDISTILKPIVGRIIVVETITPEILVALHAALQYYFSITTAIELYTGYASIGVQVHHEEMLRGTQYRTRHYTIKFLYVVYHEERRKLPNRYKQQTSVLYDDKYPADEYIGRGTTVIQLSERNHRDNNNRPNAPFQPWQILVIPAIPSSRSWSQHRILPKTQFANALEAWLWIIWFEHRKVWADMTDLFRNISNKVSPPYDFMFDLSHIDKLIFDDAKYTKSKLYFWAYQSLEMIQSEMMRIIRRWEAYRPEALQAPIGLSKSPDEAASQIFAKRIQGLAEDMDACIQEFRELIEDCKTKQREIAALRDGLFNGSAVLESRNSKETADQSLEQTKTAIAQGENIKALTLVSIFFLPLAFVTSVFGMTHIPDSGNMSAFAIVLVCVCFPAYTIIGSLMNTQGMELWRESIQWLSDCVPESWRRSKYQRGLSEIGRETFRAATWPIEPAVAGKKRDQSLGSNPRPTTGSKAQEPVAIMKDERVANTTNEAQVAQHQDPPATKEAAQPTWRPKLWNRHTKRADPEQGRDVDNADHSHAN</sequence>
<feature type="transmembrane region" description="Helical" evidence="6">
    <location>
        <begin position="552"/>
        <end position="573"/>
    </location>
</feature>
<feature type="compositionally biased region" description="Basic and acidic residues" evidence="5">
    <location>
        <begin position="695"/>
        <end position="713"/>
    </location>
</feature>
<feature type="compositionally biased region" description="Polar residues" evidence="5">
    <location>
        <begin position="633"/>
        <end position="645"/>
    </location>
</feature>
<protein>
    <recommendedName>
        <fullName evidence="9">Cora-like Mg2+ transporter protein-domain-containing protein</fullName>
    </recommendedName>
</protein>
<evidence type="ECO:0000256" key="1">
    <source>
        <dbReference type="ARBA" id="ARBA00004141"/>
    </source>
</evidence>
<proteinExistence type="predicted"/>
<dbReference type="AlphaFoldDB" id="A0A7C8IB05"/>
<dbReference type="InterPro" id="IPR002523">
    <property type="entry name" value="MgTranspt_CorA/ZnTranspt_ZntB"/>
</dbReference>
<comment type="caution">
    <text evidence="7">The sequence shown here is derived from an EMBL/GenBank/DDBJ whole genome shotgun (WGS) entry which is preliminary data.</text>
</comment>
<dbReference type="GO" id="GO:0016020">
    <property type="term" value="C:membrane"/>
    <property type="evidence" value="ECO:0007669"/>
    <property type="project" value="UniProtKB-SubCell"/>
</dbReference>
<feature type="transmembrane region" description="Helical" evidence="6">
    <location>
        <begin position="523"/>
        <end position="546"/>
    </location>
</feature>
<feature type="compositionally biased region" description="Polar residues" evidence="5">
    <location>
        <begin position="659"/>
        <end position="669"/>
    </location>
</feature>
<keyword evidence="4 6" id="KW-0472">Membrane</keyword>
<evidence type="ECO:0000313" key="8">
    <source>
        <dbReference type="Proteomes" id="UP000481861"/>
    </source>
</evidence>
<dbReference type="OrthoDB" id="426293at2759"/>
<evidence type="ECO:0000256" key="3">
    <source>
        <dbReference type="ARBA" id="ARBA00022989"/>
    </source>
</evidence>
<evidence type="ECO:0000256" key="2">
    <source>
        <dbReference type="ARBA" id="ARBA00022692"/>
    </source>
</evidence>
<dbReference type="SUPFAM" id="SSF144083">
    <property type="entry name" value="Magnesium transport protein CorA, transmembrane region"/>
    <property type="match status" value="1"/>
</dbReference>
<evidence type="ECO:0000256" key="6">
    <source>
        <dbReference type="SAM" id="Phobius"/>
    </source>
</evidence>
<name>A0A7C8IB05_9PLEO</name>
<dbReference type="GO" id="GO:0046873">
    <property type="term" value="F:metal ion transmembrane transporter activity"/>
    <property type="evidence" value="ECO:0007669"/>
    <property type="project" value="InterPro"/>
</dbReference>
<feature type="region of interest" description="Disordered" evidence="5">
    <location>
        <begin position="1"/>
        <end position="20"/>
    </location>
</feature>
<keyword evidence="8" id="KW-1185">Reference proteome</keyword>
<dbReference type="EMBL" id="JAADJZ010000005">
    <property type="protein sequence ID" value="KAF2875134.1"/>
    <property type="molecule type" value="Genomic_DNA"/>
</dbReference>
<feature type="region of interest" description="Disordered" evidence="5">
    <location>
        <begin position="625"/>
        <end position="713"/>
    </location>
</feature>
<reference evidence="7 8" key="1">
    <citation type="submission" date="2020-01" db="EMBL/GenBank/DDBJ databases">
        <authorList>
            <consortium name="DOE Joint Genome Institute"/>
            <person name="Haridas S."/>
            <person name="Albert R."/>
            <person name="Binder M."/>
            <person name="Bloem J."/>
            <person name="Labutti K."/>
            <person name="Salamov A."/>
            <person name="Andreopoulos B."/>
            <person name="Baker S.E."/>
            <person name="Barry K."/>
            <person name="Bills G."/>
            <person name="Bluhm B.H."/>
            <person name="Cannon C."/>
            <person name="Castanera R."/>
            <person name="Culley D.E."/>
            <person name="Daum C."/>
            <person name="Ezra D."/>
            <person name="Gonzalez J.B."/>
            <person name="Henrissat B."/>
            <person name="Kuo A."/>
            <person name="Liang C."/>
            <person name="Lipzen A."/>
            <person name="Lutzoni F."/>
            <person name="Magnuson J."/>
            <person name="Mondo S."/>
            <person name="Nolan M."/>
            <person name="Ohm R."/>
            <person name="Pangilinan J."/>
            <person name="Park H.-J.H."/>
            <person name="Ramirez L."/>
            <person name="Alfaro M."/>
            <person name="Sun H."/>
            <person name="Tritt A."/>
            <person name="Yoshinaga Y."/>
            <person name="Zwiers L.-H.L."/>
            <person name="Turgeon B.G."/>
            <person name="Goodwin S.B."/>
            <person name="Spatafora J.W."/>
            <person name="Crous P.W."/>
            <person name="Grigoriev I.V."/>
        </authorList>
    </citation>
    <scope>NUCLEOTIDE SEQUENCE [LARGE SCALE GENOMIC DNA]</scope>
    <source>
        <strain evidence="7 8">CBS 611.86</strain>
    </source>
</reference>
<keyword evidence="3 6" id="KW-1133">Transmembrane helix</keyword>
<dbReference type="Pfam" id="PF01544">
    <property type="entry name" value="CorA"/>
    <property type="match status" value="1"/>
</dbReference>
<organism evidence="7 8">
    <name type="scientific">Massariosphaeria phaeospora</name>
    <dbReference type="NCBI Taxonomy" id="100035"/>
    <lineage>
        <taxon>Eukaryota</taxon>
        <taxon>Fungi</taxon>
        <taxon>Dikarya</taxon>
        <taxon>Ascomycota</taxon>
        <taxon>Pezizomycotina</taxon>
        <taxon>Dothideomycetes</taxon>
        <taxon>Pleosporomycetidae</taxon>
        <taxon>Pleosporales</taxon>
        <taxon>Pleosporales incertae sedis</taxon>
        <taxon>Massariosphaeria</taxon>
    </lineage>
</organism>
<comment type="subcellular location">
    <subcellularLocation>
        <location evidence="1">Membrane</location>
        <topology evidence="1">Multi-pass membrane protein</topology>
    </subcellularLocation>
</comment>
<gene>
    <name evidence="7" type="ORF">BDV95DRAFT_603900</name>
</gene>
<accession>A0A7C8IB05</accession>
<evidence type="ECO:0008006" key="9">
    <source>
        <dbReference type="Google" id="ProtNLM"/>
    </source>
</evidence>
<evidence type="ECO:0000256" key="5">
    <source>
        <dbReference type="SAM" id="MobiDB-lite"/>
    </source>
</evidence>
<dbReference type="Gene3D" id="1.20.58.340">
    <property type="entry name" value="Magnesium transport protein CorA, transmembrane region"/>
    <property type="match status" value="1"/>
</dbReference>